<reference evidence="3" key="1">
    <citation type="journal article" date="2019" name="Int. J. Syst. Evol. Microbiol.">
        <title>The Global Catalogue of Microorganisms (GCM) 10K type strain sequencing project: providing services to taxonomists for standard genome sequencing and annotation.</title>
        <authorList>
            <consortium name="The Broad Institute Genomics Platform"/>
            <consortium name="The Broad Institute Genome Sequencing Center for Infectious Disease"/>
            <person name="Wu L."/>
            <person name="Ma J."/>
        </authorList>
    </citation>
    <scope>NUCLEOTIDE SEQUENCE [LARGE SCALE GENOMIC DNA]</scope>
    <source>
        <strain evidence="3">CCM 7044</strain>
    </source>
</reference>
<comment type="caution">
    <text evidence="2">The sequence shown here is derived from an EMBL/GenBank/DDBJ whole genome shotgun (WGS) entry which is preliminary data.</text>
</comment>
<gene>
    <name evidence="2" type="ORF">ACFS27_13575</name>
</gene>
<evidence type="ECO:0000256" key="1">
    <source>
        <dbReference type="SAM" id="SignalP"/>
    </source>
</evidence>
<evidence type="ECO:0008006" key="4">
    <source>
        <dbReference type="Google" id="ProtNLM"/>
    </source>
</evidence>
<name>A0ABW5VTF8_9MICO</name>
<feature type="chain" id="PRO_5046480384" description="Lipoprotein" evidence="1">
    <location>
        <begin position="33"/>
        <end position="275"/>
    </location>
</feature>
<feature type="signal peptide" evidence="1">
    <location>
        <begin position="1"/>
        <end position="32"/>
    </location>
</feature>
<dbReference type="Proteomes" id="UP001597479">
    <property type="component" value="Unassembled WGS sequence"/>
</dbReference>
<protein>
    <recommendedName>
        <fullName evidence="4">Lipoprotein</fullName>
    </recommendedName>
</protein>
<keyword evidence="1" id="KW-0732">Signal</keyword>
<keyword evidence="3" id="KW-1185">Reference proteome</keyword>
<dbReference type="EMBL" id="JBHUOG010000002">
    <property type="protein sequence ID" value="MFD2794581.1"/>
    <property type="molecule type" value="Genomic_DNA"/>
</dbReference>
<accession>A0ABW5VTF8</accession>
<organism evidence="2 3">
    <name type="scientific">Promicromonospora vindobonensis</name>
    <dbReference type="NCBI Taxonomy" id="195748"/>
    <lineage>
        <taxon>Bacteria</taxon>
        <taxon>Bacillati</taxon>
        <taxon>Actinomycetota</taxon>
        <taxon>Actinomycetes</taxon>
        <taxon>Micrococcales</taxon>
        <taxon>Promicromonosporaceae</taxon>
        <taxon>Promicromonospora</taxon>
    </lineage>
</organism>
<dbReference type="RefSeq" id="WP_377183810.1">
    <property type="nucleotide sequence ID" value="NZ_JBHUOG010000002.1"/>
</dbReference>
<sequence>MQTRTTRKTALPAVVFAAALGLLLPGCSGGRACEQAIPTQRPTTEPVEVTDEDLGTALDKLVYQGTQRSSSDGGVCLVTAVRTTGLSDEALVYLTETGSDDLGAIIDRLREVSEDDVAILLSPRLREDFDACVDQDLLPDGSGHQTYESPNPALAPVADEPNLKPRYEVGEDEQITSVAQLTDGLVSMFSSYALDENQKKTYAAAGPCLSGAVLDAGFTQKTLRFLAGGAPVGTGSVADHLPGNEDKAIWESAEFTTSLVDCTNVTPDLPPEAGS</sequence>
<evidence type="ECO:0000313" key="3">
    <source>
        <dbReference type="Proteomes" id="UP001597479"/>
    </source>
</evidence>
<proteinExistence type="predicted"/>
<evidence type="ECO:0000313" key="2">
    <source>
        <dbReference type="EMBL" id="MFD2794581.1"/>
    </source>
</evidence>